<gene>
    <name evidence="2" type="ORF">MFU01_50490</name>
    <name evidence="3" type="ORF">SAMN05443572_10783</name>
</gene>
<evidence type="ECO:0000256" key="1">
    <source>
        <dbReference type="SAM" id="Phobius"/>
    </source>
</evidence>
<dbReference type="Proteomes" id="UP000321514">
    <property type="component" value="Unassembled WGS sequence"/>
</dbReference>
<keyword evidence="1" id="KW-0472">Membrane</keyword>
<reference evidence="3 4" key="1">
    <citation type="submission" date="2016-10" db="EMBL/GenBank/DDBJ databases">
        <authorList>
            <person name="Varghese N."/>
            <person name="Submissions S."/>
        </authorList>
    </citation>
    <scope>NUCLEOTIDE SEQUENCE [LARGE SCALE GENOMIC DNA]</scope>
    <source>
        <strain evidence="3 4">DSM 16525</strain>
    </source>
</reference>
<evidence type="ECO:0000313" key="2">
    <source>
        <dbReference type="EMBL" id="GEN10012.1"/>
    </source>
</evidence>
<feature type="transmembrane region" description="Helical" evidence="1">
    <location>
        <begin position="6"/>
        <end position="24"/>
    </location>
</feature>
<dbReference type="RefSeq" id="WP_170300480.1">
    <property type="nucleotide sequence ID" value="NZ_BJXR01000036.1"/>
</dbReference>
<dbReference type="EMBL" id="BJXR01000036">
    <property type="protein sequence ID" value="GEN10012.1"/>
    <property type="molecule type" value="Genomic_DNA"/>
</dbReference>
<feature type="transmembrane region" description="Helical" evidence="1">
    <location>
        <begin position="31"/>
        <end position="50"/>
    </location>
</feature>
<dbReference type="AlphaFoldDB" id="A0A511T957"/>
<accession>A0A511T957</accession>
<keyword evidence="1" id="KW-0812">Transmembrane</keyword>
<evidence type="ECO:0000313" key="5">
    <source>
        <dbReference type="Proteomes" id="UP000321514"/>
    </source>
</evidence>
<proteinExistence type="predicted"/>
<evidence type="ECO:0000313" key="4">
    <source>
        <dbReference type="Proteomes" id="UP000183760"/>
    </source>
</evidence>
<keyword evidence="4" id="KW-1185">Reference proteome</keyword>
<reference evidence="2 5" key="2">
    <citation type="submission" date="2019-07" db="EMBL/GenBank/DDBJ databases">
        <title>Whole genome shotgun sequence of Myxococcus fulvus NBRC 100333.</title>
        <authorList>
            <person name="Hosoyama A."/>
            <person name="Uohara A."/>
            <person name="Ohji S."/>
            <person name="Ichikawa N."/>
        </authorList>
    </citation>
    <scope>NUCLEOTIDE SEQUENCE [LARGE SCALE GENOMIC DNA]</scope>
    <source>
        <strain evidence="2 5">NBRC 100333</strain>
    </source>
</reference>
<organism evidence="2 5">
    <name type="scientific">Myxococcus fulvus</name>
    <dbReference type="NCBI Taxonomy" id="33"/>
    <lineage>
        <taxon>Bacteria</taxon>
        <taxon>Pseudomonadati</taxon>
        <taxon>Myxococcota</taxon>
        <taxon>Myxococcia</taxon>
        <taxon>Myxococcales</taxon>
        <taxon>Cystobacterineae</taxon>
        <taxon>Myxococcaceae</taxon>
        <taxon>Myxococcus</taxon>
    </lineage>
</organism>
<dbReference type="Proteomes" id="UP000183760">
    <property type="component" value="Unassembled WGS sequence"/>
</dbReference>
<sequence>MLTGNWISIALNCASLILMVVGLFTSGGAYLAVVLAQLLINIAVLIAVIAQKPSNCC</sequence>
<protein>
    <submittedName>
        <fullName evidence="2">Uncharacterized protein</fullName>
    </submittedName>
</protein>
<evidence type="ECO:0000313" key="3">
    <source>
        <dbReference type="EMBL" id="SEU25333.1"/>
    </source>
</evidence>
<keyword evidence="1" id="KW-1133">Transmembrane helix</keyword>
<dbReference type="EMBL" id="FOIB01000007">
    <property type="protein sequence ID" value="SEU25333.1"/>
    <property type="molecule type" value="Genomic_DNA"/>
</dbReference>
<dbReference type="STRING" id="1334629.MFUL124B02_19820"/>
<name>A0A511T957_MYXFU</name>
<comment type="caution">
    <text evidence="2">The sequence shown here is derived from an EMBL/GenBank/DDBJ whole genome shotgun (WGS) entry which is preliminary data.</text>
</comment>